<dbReference type="EMBL" id="RRCN01000001">
    <property type="protein sequence ID" value="RRJ62693.1"/>
    <property type="molecule type" value="Genomic_DNA"/>
</dbReference>
<accession>A0A3P3U2A0</accession>
<evidence type="ECO:0000313" key="2">
    <source>
        <dbReference type="EMBL" id="RRJ62693.1"/>
    </source>
</evidence>
<dbReference type="OrthoDB" id="2620164at2"/>
<feature type="region of interest" description="Disordered" evidence="1">
    <location>
        <begin position="71"/>
        <end position="136"/>
    </location>
</feature>
<feature type="compositionally biased region" description="Polar residues" evidence="1">
    <location>
        <begin position="71"/>
        <end position="80"/>
    </location>
</feature>
<evidence type="ECO:0000313" key="3">
    <source>
        <dbReference type="Proteomes" id="UP000267017"/>
    </source>
</evidence>
<name>A0A3P3U2A0_9BACL</name>
<reference evidence="2 3" key="1">
    <citation type="submission" date="2018-11" db="EMBL/GenBank/DDBJ databases">
        <title>Genome sequencing of Paenibacillus sp. KCOM 3021 (= ChDC PVNT-B20).</title>
        <authorList>
            <person name="Kook J.-K."/>
            <person name="Park S.-N."/>
            <person name="Lim Y.K."/>
        </authorList>
    </citation>
    <scope>NUCLEOTIDE SEQUENCE [LARGE SCALE GENOMIC DNA]</scope>
    <source>
        <strain evidence="2 3">KCOM 3021</strain>
    </source>
</reference>
<dbReference type="AlphaFoldDB" id="A0A3P3U2A0"/>
<dbReference type="Proteomes" id="UP000267017">
    <property type="component" value="Unassembled WGS sequence"/>
</dbReference>
<protein>
    <submittedName>
        <fullName evidence="2">Uncharacterized protein</fullName>
    </submittedName>
</protein>
<keyword evidence="3" id="KW-1185">Reference proteome</keyword>
<dbReference type="RefSeq" id="WP_128630579.1">
    <property type="nucleotide sequence ID" value="NZ_RRCN01000001.1"/>
</dbReference>
<evidence type="ECO:0000256" key="1">
    <source>
        <dbReference type="SAM" id="MobiDB-lite"/>
    </source>
</evidence>
<comment type="caution">
    <text evidence="2">The sequence shown here is derived from an EMBL/GenBank/DDBJ whole genome shotgun (WGS) entry which is preliminary data.</text>
</comment>
<feature type="compositionally biased region" description="Polar residues" evidence="1">
    <location>
        <begin position="116"/>
        <end position="130"/>
    </location>
</feature>
<gene>
    <name evidence="2" type="ORF">EHV15_06860</name>
</gene>
<sequence>MGFLFGRKRTGKPHPPEDLLARLEKMEAQLKEMPHAKTEYHIRIDQVHVHHPALDQLTFKLDSLDIDELSGSLNLGNNFGTGVPQHKKTGEKKPDEVKSAGQPQGTEARTEAKGANSRQSPDSGFQQTPRGFSFRK</sequence>
<proteinExistence type="predicted"/>
<organism evidence="2 3">
    <name type="scientific">Paenibacillus oralis</name>
    <dbReference type="NCBI Taxonomy" id="2490856"/>
    <lineage>
        <taxon>Bacteria</taxon>
        <taxon>Bacillati</taxon>
        <taxon>Bacillota</taxon>
        <taxon>Bacilli</taxon>
        <taxon>Bacillales</taxon>
        <taxon>Paenibacillaceae</taxon>
        <taxon>Paenibacillus</taxon>
    </lineage>
</organism>